<dbReference type="AlphaFoldDB" id="A0AAD1WTB6"/>
<keyword evidence="3" id="KW-1185">Reference proteome</keyword>
<protein>
    <submittedName>
        <fullName evidence="2">Uncharacterized protein</fullName>
    </submittedName>
</protein>
<sequence length="182" mass="20536">MGRKHKKPRLDKAAPGLTLGEMWQQARGQSGVHMAAHHRGCSDFSDDGTGGDEDDYLPGPDPQLRVKHSKPGTDPDADLVTTGVLNNLLVELQKNILTDVTTLRGELQGLTGSITKLEDSSQEQQRTMALLQRDIQDLCHQNMLFERQFAAQENMRRRLNLKVRGFRRGYRRQSTRKRSSVC</sequence>
<evidence type="ECO:0000256" key="1">
    <source>
        <dbReference type="SAM" id="MobiDB-lite"/>
    </source>
</evidence>
<feature type="region of interest" description="Disordered" evidence="1">
    <location>
        <begin position="28"/>
        <end position="77"/>
    </location>
</feature>
<organism evidence="2 3">
    <name type="scientific">Pelobates cultripes</name>
    <name type="common">Western spadefoot toad</name>
    <dbReference type="NCBI Taxonomy" id="61616"/>
    <lineage>
        <taxon>Eukaryota</taxon>
        <taxon>Metazoa</taxon>
        <taxon>Chordata</taxon>
        <taxon>Craniata</taxon>
        <taxon>Vertebrata</taxon>
        <taxon>Euteleostomi</taxon>
        <taxon>Amphibia</taxon>
        <taxon>Batrachia</taxon>
        <taxon>Anura</taxon>
        <taxon>Pelobatoidea</taxon>
        <taxon>Pelobatidae</taxon>
        <taxon>Pelobates</taxon>
    </lineage>
</organism>
<accession>A0AAD1WTB6</accession>
<feature type="compositionally biased region" description="Acidic residues" evidence="1">
    <location>
        <begin position="44"/>
        <end position="56"/>
    </location>
</feature>
<evidence type="ECO:0000313" key="3">
    <source>
        <dbReference type="Proteomes" id="UP001295444"/>
    </source>
</evidence>
<name>A0AAD1WTB6_PELCU</name>
<gene>
    <name evidence="2" type="ORF">PECUL_23A054804</name>
</gene>
<reference evidence="2" key="1">
    <citation type="submission" date="2022-03" db="EMBL/GenBank/DDBJ databases">
        <authorList>
            <person name="Alioto T."/>
            <person name="Alioto T."/>
            <person name="Gomez Garrido J."/>
        </authorList>
    </citation>
    <scope>NUCLEOTIDE SEQUENCE</scope>
</reference>
<proteinExistence type="predicted"/>
<evidence type="ECO:0000313" key="2">
    <source>
        <dbReference type="EMBL" id="CAH2321418.1"/>
    </source>
</evidence>
<dbReference type="EMBL" id="OW240922">
    <property type="protein sequence ID" value="CAH2321418.1"/>
    <property type="molecule type" value="Genomic_DNA"/>
</dbReference>
<dbReference type="Proteomes" id="UP001295444">
    <property type="component" value="Chromosome 11"/>
</dbReference>